<protein>
    <submittedName>
        <fullName evidence="1">Uncharacterized protein</fullName>
    </submittedName>
</protein>
<dbReference type="EMBL" id="BARU01047839">
    <property type="protein sequence ID" value="GAH91138.1"/>
    <property type="molecule type" value="Genomic_DNA"/>
</dbReference>
<feature type="non-terminal residue" evidence="1">
    <location>
        <position position="1"/>
    </location>
</feature>
<comment type="caution">
    <text evidence="1">The sequence shown here is derived from an EMBL/GenBank/DDBJ whole genome shotgun (WGS) entry which is preliminary data.</text>
</comment>
<accession>X1LAI3</accession>
<dbReference type="AlphaFoldDB" id="X1LAI3"/>
<sequence>KMVLELLIGMSYLFLRISNTKDMLFVLSR</sequence>
<name>X1LAI3_9ZZZZ</name>
<evidence type="ECO:0000313" key="1">
    <source>
        <dbReference type="EMBL" id="GAH91138.1"/>
    </source>
</evidence>
<proteinExistence type="predicted"/>
<organism evidence="1">
    <name type="scientific">marine sediment metagenome</name>
    <dbReference type="NCBI Taxonomy" id="412755"/>
    <lineage>
        <taxon>unclassified sequences</taxon>
        <taxon>metagenomes</taxon>
        <taxon>ecological metagenomes</taxon>
    </lineage>
</organism>
<gene>
    <name evidence="1" type="ORF">S03H2_71465</name>
</gene>
<reference evidence="1" key="1">
    <citation type="journal article" date="2014" name="Front. Microbiol.">
        <title>High frequency of phylogenetically diverse reductive dehalogenase-homologous genes in deep subseafloor sedimentary metagenomes.</title>
        <authorList>
            <person name="Kawai M."/>
            <person name="Futagami T."/>
            <person name="Toyoda A."/>
            <person name="Takaki Y."/>
            <person name="Nishi S."/>
            <person name="Hori S."/>
            <person name="Arai W."/>
            <person name="Tsubouchi T."/>
            <person name="Morono Y."/>
            <person name="Uchiyama I."/>
            <person name="Ito T."/>
            <person name="Fujiyama A."/>
            <person name="Inagaki F."/>
            <person name="Takami H."/>
        </authorList>
    </citation>
    <scope>NUCLEOTIDE SEQUENCE</scope>
    <source>
        <strain evidence="1">Expedition CK06-06</strain>
    </source>
</reference>